<accession>A0A1G2G8G4</accession>
<evidence type="ECO:0000313" key="3">
    <source>
        <dbReference type="EMBL" id="OGZ46168.1"/>
    </source>
</evidence>
<keyword evidence="1" id="KW-0472">Membrane</keyword>
<dbReference type="STRING" id="1802115.A2756_06190"/>
<feature type="domain" description="VTT" evidence="2">
    <location>
        <begin position="37"/>
        <end position="148"/>
    </location>
</feature>
<dbReference type="AlphaFoldDB" id="A0A1G2G8G4"/>
<dbReference type="InterPro" id="IPR032816">
    <property type="entry name" value="VTT_dom"/>
</dbReference>
<dbReference type="GO" id="GO:0005886">
    <property type="term" value="C:plasma membrane"/>
    <property type="evidence" value="ECO:0007669"/>
    <property type="project" value="TreeGrafter"/>
</dbReference>
<evidence type="ECO:0000256" key="1">
    <source>
        <dbReference type="SAM" id="Phobius"/>
    </source>
</evidence>
<dbReference type="Proteomes" id="UP000177785">
    <property type="component" value="Unassembled WGS sequence"/>
</dbReference>
<keyword evidence="1" id="KW-1133">Transmembrane helix</keyword>
<evidence type="ECO:0000259" key="2">
    <source>
        <dbReference type="Pfam" id="PF09335"/>
    </source>
</evidence>
<evidence type="ECO:0000313" key="4">
    <source>
        <dbReference type="Proteomes" id="UP000177785"/>
    </source>
</evidence>
<feature type="transmembrane region" description="Helical" evidence="1">
    <location>
        <begin position="134"/>
        <end position="157"/>
    </location>
</feature>
<keyword evidence="1" id="KW-0812">Transmembrane</keyword>
<dbReference type="EMBL" id="MHNL01000001">
    <property type="protein sequence ID" value="OGZ46168.1"/>
    <property type="molecule type" value="Genomic_DNA"/>
</dbReference>
<feature type="transmembrane region" description="Helical" evidence="1">
    <location>
        <begin position="47"/>
        <end position="68"/>
    </location>
</feature>
<feature type="transmembrane region" description="Helical" evidence="1">
    <location>
        <begin position="164"/>
        <end position="183"/>
    </location>
</feature>
<sequence length="191" mass="21605">MPESHLLHYLTLWGPLGYVVVFFGMVIEGDAVLFATAFLVHQGFFSFWPSVLVSFSGVLIGDILWYLLGARLKDSSSFVVRSAKRIAQPFDEHIQKQPFRAVFVSKFMYGLHHQVLMRFGMLGRPLGLLVREDVAASAVWFLIIGSLGFFFSASIMLIRRYLRLTEFALLFGLVFFLAFKSLANNALKKGL</sequence>
<dbReference type="InterPro" id="IPR051311">
    <property type="entry name" value="DedA_domain"/>
</dbReference>
<organism evidence="3 4">
    <name type="scientific">Candidatus Ryanbacteria bacterium RIFCSPHIGHO2_01_FULL_48_27</name>
    <dbReference type="NCBI Taxonomy" id="1802115"/>
    <lineage>
        <taxon>Bacteria</taxon>
        <taxon>Candidatus Ryaniibacteriota</taxon>
    </lineage>
</organism>
<reference evidence="3 4" key="1">
    <citation type="journal article" date="2016" name="Nat. Commun.">
        <title>Thousands of microbial genomes shed light on interconnected biogeochemical processes in an aquifer system.</title>
        <authorList>
            <person name="Anantharaman K."/>
            <person name="Brown C.T."/>
            <person name="Hug L.A."/>
            <person name="Sharon I."/>
            <person name="Castelle C.J."/>
            <person name="Probst A.J."/>
            <person name="Thomas B.C."/>
            <person name="Singh A."/>
            <person name="Wilkins M.J."/>
            <person name="Karaoz U."/>
            <person name="Brodie E.L."/>
            <person name="Williams K.H."/>
            <person name="Hubbard S.S."/>
            <person name="Banfield J.F."/>
        </authorList>
    </citation>
    <scope>NUCLEOTIDE SEQUENCE [LARGE SCALE GENOMIC DNA]</scope>
</reference>
<name>A0A1G2G8G4_9BACT</name>
<dbReference type="Pfam" id="PF09335">
    <property type="entry name" value="VTT_dom"/>
    <property type="match status" value="1"/>
</dbReference>
<dbReference type="PANTHER" id="PTHR42709">
    <property type="entry name" value="ALKALINE PHOSPHATASE LIKE PROTEIN"/>
    <property type="match status" value="1"/>
</dbReference>
<proteinExistence type="predicted"/>
<feature type="transmembrane region" description="Helical" evidence="1">
    <location>
        <begin position="16"/>
        <end position="40"/>
    </location>
</feature>
<comment type="caution">
    <text evidence="3">The sequence shown here is derived from an EMBL/GenBank/DDBJ whole genome shotgun (WGS) entry which is preliminary data.</text>
</comment>
<gene>
    <name evidence="3" type="ORF">A2756_06190</name>
</gene>
<dbReference type="PANTHER" id="PTHR42709:SF2">
    <property type="entry name" value="INNER MEMBRANE PROTEIN YOHD"/>
    <property type="match status" value="1"/>
</dbReference>
<protein>
    <recommendedName>
        <fullName evidence="2">VTT domain-containing protein</fullName>
    </recommendedName>
</protein>